<name>A0A6A8MBU0_9FIRM</name>
<evidence type="ECO:0000256" key="2">
    <source>
        <dbReference type="ARBA" id="ARBA00022448"/>
    </source>
</evidence>
<dbReference type="InterPro" id="IPR050873">
    <property type="entry name" value="V-ATPase_V0D/AC39_subunit"/>
</dbReference>
<dbReference type="AlphaFoldDB" id="A0A6A8MBU0"/>
<comment type="similarity">
    <text evidence="1">Belongs to the V-ATPase V0D/AC39 subunit family.</text>
</comment>
<feature type="coiled-coil region" evidence="4">
    <location>
        <begin position="125"/>
        <end position="152"/>
    </location>
</feature>
<proteinExistence type="inferred from homology"/>
<keyword evidence="2" id="KW-0813">Transport</keyword>
<dbReference type="RefSeq" id="WP_154572344.1">
    <property type="nucleotide sequence ID" value="NZ_VUNB01000003.1"/>
</dbReference>
<dbReference type="SUPFAM" id="SSF103486">
    <property type="entry name" value="V-type ATP synthase subunit C"/>
    <property type="match status" value="1"/>
</dbReference>
<reference evidence="5" key="1">
    <citation type="submission" date="2019-09" db="EMBL/GenBank/DDBJ databases">
        <title>In-depth cultivation of the pig gut microbiome towards novel bacterial diversity and tailored functional studies.</title>
        <authorList>
            <person name="Wylensek D."/>
            <person name="Hitch T.C.A."/>
            <person name="Clavel T."/>
        </authorList>
    </citation>
    <scope>NUCLEOTIDE SEQUENCE</scope>
    <source>
        <strain evidence="5">RF-744-FAT-WT-3</strain>
    </source>
</reference>
<keyword evidence="4" id="KW-0175">Coiled coil</keyword>
<dbReference type="NCBIfam" id="NF002266">
    <property type="entry name" value="PRK01198.1-2"/>
    <property type="match status" value="1"/>
</dbReference>
<dbReference type="Gene3D" id="1.10.132.50">
    <property type="entry name" value="ATP synthase (C/AC39) subunit, domain 3"/>
    <property type="match status" value="1"/>
</dbReference>
<evidence type="ECO:0000256" key="3">
    <source>
        <dbReference type="ARBA" id="ARBA00023065"/>
    </source>
</evidence>
<accession>A0A6A8MBU0</accession>
<dbReference type="PANTHER" id="PTHR38682:SF1">
    <property type="entry name" value="V-TYPE ATP SYNTHASE SUBUNIT C"/>
    <property type="match status" value="1"/>
</dbReference>
<dbReference type="InterPro" id="IPR044911">
    <property type="entry name" value="V-type_ATPase_csu/dsu_dom_3"/>
</dbReference>
<evidence type="ECO:0000313" key="5">
    <source>
        <dbReference type="EMBL" id="MST68877.1"/>
    </source>
</evidence>
<protein>
    <submittedName>
        <fullName evidence="5">V-type ATP synthase subunit C</fullName>
    </submittedName>
</protein>
<dbReference type="PANTHER" id="PTHR38682">
    <property type="entry name" value="V-TYPE ATP SYNTHASE SUBUNIT C"/>
    <property type="match status" value="1"/>
</dbReference>
<dbReference type="InterPro" id="IPR036079">
    <property type="entry name" value="ATPase_csu/dsu_sf"/>
</dbReference>
<keyword evidence="3" id="KW-0406">Ion transport</keyword>
<gene>
    <name evidence="5" type="ORF">FYJ66_04630</name>
</gene>
<dbReference type="EMBL" id="VUNB01000003">
    <property type="protein sequence ID" value="MST68877.1"/>
    <property type="molecule type" value="Genomic_DNA"/>
</dbReference>
<dbReference type="InterPro" id="IPR035067">
    <property type="entry name" value="V-type_ATPase_csu/dsu"/>
</dbReference>
<evidence type="ECO:0000256" key="1">
    <source>
        <dbReference type="ARBA" id="ARBA00006709"/>
    </source>
</evidence>
<comment type="caution">
    <text evidence="5">The sequence shown here is derived from an EMBL/GenBank/DDBJ whole genome shotgun (WGS) entry which is preliminary data.</text>
</comment>
<organism evidence="5">
    <name type="scientific">Baileyella intestinalis</name>
    <dbReference type="NCBI Taxonomy" id="2606709"/>
    <lineage>
        <taxon>Bacteria</taxon>
        <taxon>Bacillati</taxon>
        <taxon>Bacillota</taxon>
        <taxon>Clostridia</taxon>
        <taxon>Peptostreptococcales</taxon>
        <taxon>Anaerovoracaceae</taxon>
        <taxon>Baileyella</taxon>
    </lineage>
</organism>
<dbReference type="Gene3D" id="1.20.1690.10">
    <property type="entry name" value="V-type ATP synthase subunit C domain"/>
    <property type="match status" value="2"/>
</dbReference>
<evidence type="ECO:0000256" key="4">
    <source>
        <dbReference type="SAM" id="Coils"/>
    </source>
</evidence>
<dbReference type="GO" id="GO:0046961">
    <property type="term" value="F:proton-transporting ATPase activity, rotational mechanism"/>
    <property type="evidence" value="ECO:0007669"/>
    <property type="project" value="InterPro"/>
</dbReference>
<dbReference type="InterPro" id="IPR002843">
    <property type="entry name" value="ATPase_V0-cplx_csu/dsu"/>
</dbReference>
<dbReference type="Pfam" id="PF01992">
    <property type="entry name" value="vATP-synt_AC39"/>
    <property type="match status" value="1"/>
</dbReference>
<sequence>MGADYIYATACIRAEECKLLTGEKLRAMTESKNIDDICKVLQDAGYGTESDPLTPANYAQVVKNTEAEIFQNVKTLSKENEIFSIFSFPADYHNIKVLLKAEALGVNRNDILMATGTIPAEEMIRAVTERDMTELTENMAAAIEEAAETHARTKDPQVIDFICDRFCYMDICRVAEKAGNEFVSEYVRLLIDTVNLKTFARIRKMGQPWSYLESVFVPGGNVDLQVFTSAYEEDYKQASSRFEAYKIYRAVSEGGEEIDEKGSFTKLEKLCDDILIEQVREARGITFGIEPLVAFLISRQMEIKCIRILMTGKLAGMDPQIIRERMRETYE</sequence>